<dbReference type="Proteomes" id="UP000652219">
    <property type="component" value="Unassembled WGS sequence"/>
</dbReference>
<proteinExistence type="predicted"/>
<reference evidence="2 3" key="1">
    <citation type="journal article" date="2020" name="Phytopathology">
        <title>Genome Sequence Resources of Colletotrichum truncatum, C. plurivorum, C. musicola, and C. sojae: Four Species Pathogenic to Soybean (Glycine max).</title>
        <authorList>
            <person name="Rogerio F."/>
            <person name="Boufleur T.R."/>
            <person name="Ciampi-Guillardi M."/>
            <person name="Sukno S.A."/>
            <person name="Thon M.R."/>
            <person name="Massola Junior N.S."/>
            <person name="Baroncelli R."/>
        </authorList>
    </citation>
    <scope>NUCLEOTIDE SEQUENCE [LARGE SCALE GENOMIC DNA]</scope>
    <source>
        <strain evidence="2 3">LFN0009</strain>
    </source>
</reference>
<comment type="caution">
    <text evidence="2">The sequence shown here is derived from an EMBL/GenBank/DDBJ whole genome shotgun (WGS) entry which is preliminary data.</text>
</comment>
<keyword evidence="3" id="KW-1185">Reference proteome</keyword>
<feature type="region of interest" description="Disordered" evidence="1">
    <location>
        <begin position="60"/>
        <end position="85"/>
    </location>
</feature>
<evidence type="ECO:0000256" key="1">
    <source>
        <dbReference type="SAM" id="MobiDB-lite"/>
    </source>
</evidence>
<accession>A0A8H6MS43</accession>
<gene>
    <name evidence="2" type="ORF">CSOJ01_09017</name>
</gene>
<dbReference type="AlphaFoldDB" id="A0A8H6MS43"/>
<evidence type="ECO:0000313" key="3">
    <source>
        <dbReference type="Proteomes" id="UP000652219"/>
    </source>
</evidence>
<dbReference type="EMBL" id="WIGN01000165">
    <property type="protein sequence ID" value="KAF6806161.1"/>
    <property type="molecule type" value="Genomic_DNA"/>
</dbReference>
<evidence type="ECO:0000313" key="2">
    <source>
        <dbReference type="EMBL" id="KAF6806161.1"/>
    </source>
</evidence>
<feature type="region of interest" description="Disordered" evidence="1">
    <location>
        <begin position="1"/>
        <end position="23"/>
    </location>
</feature>
<name>A0A8H6MS43_9PEZI</name>
<protein>
    <submittedName>
        <fullName evidence="2">Uncharacterized protein</fullName>
    </submittedName>
</protein>
<feature type="compositionally biased region" description="Pro residues" evidence="1">
    <location>
        <begin position="13"/>
        <end position="22"/>
    </location>
</feature>
<organism evidence="2 3">
    <name type="scientific">Colletotrichum sojae</name>
    <dbReference type="NCBI Taxonomy" id="2175907"/>
    <lineage>
        <taxon>Eukaryota</taxon>
        <taxon>Fungi</taxon>
        <taxon>Dikarya</taxon>
        <taxon>Ascomycota</taxon>
        <taxon>Pezizomycotina</taxon>
        <taxon>Sordariomycetes</taxon>
        <taxon>Hypocreomycetidae</taxon>
        <taxon>Glomerellales</taxon>
        <taxon>Glomerellaceae</taxon>
        <taxon>Colletotrichum</taxon>
        <taxon>Colletotrichum orchidearum species complex</taxon>
    </lineage>
</organism>
<sequence length="85" mass="9435">MEIKAWTAKPFNPSNPPNPFGPFPVASTRKEVCTMKLTSQHHRPLDSQLFVRLQIVDMGPESGVPSATPPDGHPQRHNANFAQTF</sequence>